<evidence type="ECO:0000313" key="1">
    <source>
        <dbReference type="EMBL" id="VEP17293.1"/>
    </source>
</evidence>
<dbReference type="AlphaFoldDB" id="A0A563W169"/>
<protein>
    <submittedName>
        <fullName evidence="1">Uncharacterized protein</fullName>
    </submittedName>
</protein>
<sequence length="48" mass="5386">MSFISFAHEYSLAISSKTDFSTFLGVADLSNVTQNNTVRSYKLSCYKL</sequence>
<keyword evidence="2" id="KW-1185">Reference proteome</keyword>
<gene>
    <name evidence="1" type="ORF">H1P_5830002</name>
</gene>
<dbReference type="EMBL" id="CAACVJ010000538">
    <property type="protein sequence ID" value="VEP17293.1"/>
    <property type="molecule type" value="Genomic_DNA"/>
</dbReference>
<dbReference type="Proteomes" id="UP000320055">
    <property type="component" value="Unassembled WGS sequence"/>
</dbReference>
<organism evidence="1 2">
    <name type="scientific">Hyella patelloides LEGE 07179</name>
    <dbReference type="NCBI Taxonomy" id="945734"/>
    <lineage>
        <taxon>Bacteria</taxon>
        <taxon>Bacillati</taxon>
        <taxon>Cyanobacteriota</taxon>
        <taxon>Cyanophyceae</taxon>
        <taxon>Pleurocapsales</taxon>
        <taxon>Hyellaceae</taxon>
        <taxon>Hyella</taxon>
    </lineage>
</organism>
<evidence type="ECO:0000313" key="2">
    <source>
        <dbReference type="Proteomes" id="UP000320055"/>
    </source>
</evidence>
<proteinExistence type="predicted"/>
<reference evidence="1 2" key="1">
    <citation type="submission" date="2019-01" db="EMBL/GenBank/DDBJ databases">
        <authorList>
            <person name="Brito A."/>
        </authorList>
    </citation>
    <scope>NUCLEOTIDE SEQUENCE [LARGE SCALE GENOMIC DNA]</scope>
    <source>
        <strain evidence="1">1</strain>
    </source>
</reference>
<accession>A0A563W169</accession>
<name>A0A563W169_9CYAN</name>